<keyword evidence="1" id="KW-0472">Membrane</keyword>
<organism evidence="2 3">
    <name type="scientific">Kosakonia arachidis</name>
    <dbReference type="NCBI Taxonomy" id="551989"/>
    <lineage>
        <taxon>Bacteria</taxon>
        <taxon>Pseudomonadati</taxon>
        <taxon>Pseudomonadota</taxon>
        <taxon>Gammaproteobacteria</taxon>
        <taxon>Enterobacterales</taxon>
        <taxon>Enterobacteriaceae</taxon>
        <taxon>Kosakonia</taxon>
    </lineage>
</organism>
<evidence type="ECO:0000313" key="2">
    <source>
        <dbReference type="EMBL" id="SFT62670.1"/>
    </source>
</evidence>
<reference evidence="3" key="1">
    <citation type="submission" date="2016-10" db="EMBL/GenBank/DDBJ databases">
        <authorList>
            <person name="Varghese N."/>
            <person name="Submissions S."/>
        </authorList>
    </citation>
    <scope>NUCLEOTIDE SEQUENCE [LARGE SCALE GENOMIC DNA]</scope>
    <source>
        <strain evidence="3">Ah-143</strain>
    </source>
</reference>
<dbReference type="Proteomes" id="UP000199187">
    <property type="component" value="Unassembled WGS sequence"/>
</dbReference>
<keyword evidence="3" id="KW-1185">Reference proteome</keyword>
<evidence type="ECO:0000256" key="1">
    <source>
        <dbReference type="SAM" id="Phobius"/>
    </source>
</evidence>
<keyword evidence="1" id="KW-1133">Transmembrane helix</keyword>
<dbReference type="OrthoDB" id="6605300at2"/>
<protein>
    <submittedName>
        <fullName evidence="2">FidL-like putative membrane protein</fullName>
    </submittedName>
</protein>
<name>A0A1I6ZJ04_9ENTR</name>
<evidence type="ECO:0000313" key="3">
    <source>
        <dbReference type="Proteomes" id="UP000199187"/>
    </source>
</evidence>
<dbReference type="AlphaFoldDB" id="A0A1I6ZJ04"/>
<dbReference type="EMBL" id="FPAU01000001">
    <property type="protein sequence ID" value="SFT62670.1"/>
    <property type="molecule type" value="Genomic_DNA"/>
</dbReference>
<dbReference type="RefSeq" id="WP_090120020.1">
    <property type="nucleotide sequence ID" value="NZ_CP045300.1"/>
</dbReference>
<accession>A0A1I6ZJ04</accession>
<dbReference type="InterPro" id="IPR031854">
    <property type="entry name" value="FidL-like"/>
</dbReference>
<feature type="transmembrane region" description="Helical" evidence="1">
    <location>
        <begin position="6"/>
        <end position="27"/>
    </location>
</feature>
<dbReference type="Pfam" id="PF15941">
    <property type="entry name" value="FidL_like"/>
    <property type="match status" value="1"/>
</dbReference>
<keyword evidence="1" id="KW-0812">Transmembrane</keyword>
<proteinExistence type="predicted"/>
<gene>
    <name evidence="2" type="ORF">SAMN05192562_1011196</name>
</gene>
<sequence length="165" mass="18974">MKRSTNIALVCTLTALLIVIFSVIYFLSHKNKDFPFRCSTFSRYDLSRSAEKNIEFAISHDLRFETKSDGYLLLNGQAEVDGHTFILNRRIVFINGAKLDDDTYKYKIDEIITSTIDNTPNEFFNLLLAEITLDPSYLQLDVDKVDEGSYLIGGPLSYLFICQRY</sequence>